<dbReference type="InterPro" id="IPR027417">
    <property type="entry name" value="P-loop_NTPase"/>
</dbReference>
<dbReference type="PANTHER" id="PTHR21231:SF3">
    <property type="entry name" value="GPN-LOOP GTPASE 2"/>
    <property type="match status" value="1"/>
</dbReference>
<gene>
    <name evidence="6" type="ORF">AB1Y20_000442</name>
</gene>
<dbReference type="Proteomes" id="UP001515480">
    <property type="component" value="Unassembled WGS sequence"/>
</dbReference>
<dbReference type="GO" id="GO:0003924">
    <property type="term" value="F:GTPase activity"/>
    <property type="evidence" value="ECO:0007669"/>
    <property type="project" value="TreeGrafter"/>
</dbReference>
<dbReference type="SUPFAM" id="SSF52540">
    <property type="entry name" value="P-loop containing nucleoside triphosphate hydrolases"/>
    <property type="match status" value="1"/>
</dbReference>
<comment type="caution">
    <text evidence="6">The sequence shown here is derived from an EMBL/GenBank/DDBJ whole genome shotgun (WGS) entry which is preliminary data.</text>
</comment>
<reference evidence="6 7" key="1">
    <citation type="journal article" date="2024" name="Science">
        <title>Giant polyketide synthase enzymes in the biosynthesis of giant marine polyether toxins.</title>
        <authorList>
            <person name="Fallon T.R."/>
            <person name="Shende V.V."/>
            <person name="Wierzbicki I.H."/>
            <person name="Pendleton A.L."/>
            <person name="Watervoot N.F."/>
            <person name="Auber R.P."/>
            <person name="Gonzalez D.J."/>
            <person name="Wisecaver J.H."/>
            <person name="Moore B.S."/>
        </authorList>
    </citation>
    <scope>NUCLEOTIDE SEQUENCE [LARGE SCALE GENOMIC DNA]</scope>
    <source>
        <strain evidence="6 7">12B1</strain>
    </source>
</reference>
<dbReference type="CDD" id="cd17871">
    <property type="entry name" value="GPN2"/>
    <property type="match status" value="1"/>
</dbReference>
<evidence type="ECO:0000256" key="5">
    <source>
        <dbReference type="RuleBase" id="RU365059"/>
    </source>
</evidence>
<comment type="similarity">
    <text evidence="1 5">Belongs to the GPN-loop GTPase family.</text>
</comment>
<evidence type="ECO:0000313" key="6">
    <source>
        <dbReference type="EMBL" id="KAL1529496.1"/>
    </source>
</evidence>
<proteinExistence type="inferred from homology"/>
<organism evidence="6 7">
    <name type="scientific">Prymnesium parvum</name>
    <name type="common">Toxic golden alga</name>
    <dbReference type="NCBI Taxonomy" id="97485"/>
    <lineage>
        <taxon>Eukaryota</taxon>
        <taxon>Haptista</taxon>
        <taxon>Haptophyta</taxon>
        <taxon>Prymnesiophyceae</taxon>
        <taxon>Prymnesiales</taxon>
        <taxon>Prymnesiaceae</taxon>
        <taxon>Prymnesium</taxon>
    </lineage>
</organism>
<dbReference type="EMBL" id="JBGBPQ010000001">
    <property type="protein sequence ID" value="KAL1529496.1"/>
    <property type="molecule type" value="Genomic_DNA"/>
</dbReference>
<dbReference type="GO" id="GO:0005737">
    <property type="term" value="C:cytoplasm"/>
    <property type="evidence" value="ECO:0007669"/>
    <property type="project" value="TreeGrafter"/>
</dbReference>
<evidence type="ECO:0000256" key="1">
    <source>
        <dbReference type="ARBA" id="ARBA00005290"/>
    </source>
</evidence>
<evidence type="ECO:0000313" key="7">
    <source>
        <dbReference type="Proteomes" id="UP001515480"/>
    </source>
</evidence>
<comment type="subunit">
    <text evidence="5">Binds to RNA polymerase II (RNAPII).</text>
</comment>
<comment type="function">
    <text evidence="5">Small GTPase required for proper localization of RNA polymerase II and III (RNAPII and RNAPIII). May act at an RNAP assembly step prior to nuclear import.</text>
</comment>
<dbReference type="FunFam" id="3.40.50.300:FF:000338">
    <property type="entry name" value="GPN-loop GTPase 2"/>
    <property type="match status" value="1"/>
</dbReference>
<keyword evidence="3 5" id="KW-0378">Hydrolase</keyword>
<keyword evidence="4 5" id="KW-0342">GTP-binding</keyword>
<sequence>MVFGQVVIGPPGSGKTTYCEGMVQYLSALGRQVAVVNLDPANETLPYEAAADIRSLISLKGASEQCGLGPNGALIYCLEYLEANFDWLEEQFRALSEHYVLIDMPGQVELYTCHKSVRTVVQRLIKLNHRLTAVHLVDAHHCADPAKFISVLLVTLSTMVQLELPQVNVLSKVDLVEAYGNLDFSLDFYTDVLDPSRLLPLLQQSHGNSSFAERHASLNARIVELVEDFSLVNFATLNISDKDSVSRVLQSIDKANGYVFGASDLGADVGIFTCAAGVPEWDDERVGSVQERYMRDTDLSELLEPGGAKP</sequence>
<dbReference type="Gene3D" id="3.40.50.300">
    <property type="entry name" value="P-loop containing nucleotide triphosphate hydrolases"/>
    <property type="match status" value="1"/>
</dbReference>
<dbReference type="PANTHER" id="PTHR21231">
    <property type="entry name" value="XPA-BINDING PROTEIN 1-RELATED"/>
    <property type="match status" value="1"/>
</dbReference>
<keyword evidence="2 5" id="KW-0547">Nucleotide-binding</keyword>
<keyword evidence="7" id="KW-1185">Reference proteome</keyword>
<evidence type="ECO:0000256" key="2">
    <source>
        <dbReference type="ARBA" id="ARBA00022741"/>
    </source>
</evidence>
<dbReference type="Pfam" id="PF03029">
    <property type="entry name" value="ATP_bind_1"/>
    <property type="match status" value="1"/>
</dbReference>
<protein>
    <recommendedName>
        <fullName evidence="5">GPN-loop GTPase 2</fullName>
    </recommendedName>
</protein>
<dbReference type="InterPro" id="IPR030231">
    <property type="entry name" value="Gpn2"/>
</dbReference>
<dbReference type="InterPro" id="IPR004130">
    <property type="entry name" value="Gpn"/>
</dbReference>
<evidence type="ECO:0000256" key="4">
    <source>
        <dbReference type="ARBA" id="ARBA00023134"/>
    </source>
</evidence>
<dbReference type="AlphaFoldDB" id="A0AB34K927"/>
<name>A0AB34K927_PRYPA</name>
<dbReference type="GO" id="GO:0005525">
    <property type="term" value="F:GTP binding"/>
    <property type="evidence" value="ECO:0007669"/>
    <property type="project" value="UniProtKB-KW"/>
</dbReference>
<evidence type="ECO:0000256" key="3">
    <source>
        <dbReference type="ARBA" id="ARBA00022801"/>
    </source>
</evidence>
<accession>A0AB34K927</accession>